<feature type="compositionally biased region" description="Low complexity" evidence="6">
    <location>
        <begin position="301"/>
        <end position="331"/>
    </location>
</feature>
<dbReference type="PANTHER" id="PTHR22710:SF2">
    <property type="entry name" value="X-RAY RADIATION RESISTANCE-ASSOCIATED PROTEIN 1"/>
    <property type="match status" value="1"/>
</dbReference>
<dbReference type="RefSeq" id="XP_002738623.1">
    <property type="nucleotide sequence ID" value="XM_002738577.2"/>
</dbReference>
<evidence type="ECO:0000256" key="4">
    <source>
        <dbReference type="ARBA" id="ARBA00022737"/>
    </source>
</evidence>
<keyword evidence="7" id="KW-1185">Reference proteome</keyword>
<comment type="subcellular location">
    <subcellularLocation>
        <location evidence="1">Cytoplasm</location>
    </subcellularLocation>
</comment>
<feature type="compositionally biased region" description="Basic residues" evidence="6">
    <location>
        <begin position="767"/>
        <end position="784"/>
    </location>
</feature>
<organism evidence="7 8">
    <name type="scientific">Saccoglossus kowalevskii</name>
    <name type="common">Acorn worm</name>
    <dbReference type="NCBI Taxonomy" id="10224"/>
    <lineage>
        <taxon>Eukaryota</taxon>
        <taxon>Metazoa</taxon>
        <taxon>Hemichordata</taxon>
        <taxon>Enteropneusta</taxon>
        <taxon>Harrimaniidae</taxon>
        <taxon>Saccoglossus</taxon>
    </lineage>
</organism>
<feature type="compositionally biased region" description="Low complexity" evidence="6">
    <location>
        <begin position="369"/>
        <end position="380"/>
    </location>
</feature>
<keyword evidence="4" id="KW-0677">Repeat</keyword>
<dbReference type="InterPro" id="IPR003591">
    <property type="entry name" value="Leu-rich_rpt_typical-subtyp"/>
</dbReference>
<dbReference type="PANTHER" id="PTHR22710">
    <property type="entry name" value="X-RAY RADIATION RESISTANCE ASSOCIATED PROTEIN 1 XRRA1"/>
    <property type="match status" value="1"/>
</dbReference>
<evidence type="ECO:0000256" key="5">
    <source>
        <dbReference type="SAM" id="Coils"/>
    </source>
</evidence>
<proteinExistence type="predicted"/>
<keyword evidence="5" id="KW-0175">Coiled coil</keyword>
<name>A0ABM0GW41_SACKO</name>
<dbReference type="Gene3D" id="3.80.10.10">
    <property type="entry name" value="Ribonuclease Inhibitor"/>
    <property type="match status" value="2"/>
</dbReference>
<evidence type="ECO:0000313" key="8">
    <source>
        <dbReference type="RefSeq" id="XP_002738623.1"/>
    </source>
</evidence>
<sequence length="784" mass="87727">MAVPAGVKLDDGTGGYAANCFPVRSVIRPSDEFGGAWLVSHRAEQRRRFKAILCTKPKTYDDLKQERKQQEKEARARARASASSTVAGEDDETPGLLDGFFLLRHCCVEDPSDLCSVNIIGQDLSEVREEDFQLFDNVAYVNASENLLPFEAFNNFPIIRELEMPINGLRNLKIDLDDFPCLEVLDLSYNNLSQEDILTLGLLAKLKVLHLSGNNLRCLPSEMAQPVKFNVDDSSMKVTRFANLEILFLDDNKLTDLTTFANLAGLRKLKRLNLDKNSIYSVPHLKAMGGKMVESEPPSLATTPRHATPHTAGDSASLPSSRRSSRGATSRKSSRNELEEEVINNPSASLIESTLKEIKEEEEVDDNYSNHSTNQTTQSSELFTRESPPPFPELEFLSLAYNQIAEEEGLLAVAAWPMLTELVIHNNPLTTLNSGDPPLLKRYLVDRLGIHITRLSPQKPQKPGPRVPIKKDRKVSSHVPKVPKVPVEQLMLEGPSIFALPSSEPPTPQPHPPLRARSAPNPTMEHSKPLPPITPTLPPSKPEVDEDDDEDKMSRTQTWMEENFQKEDSNADDPVFLTQVDDQVEEDMNSVQDKVQTQKTSKMRPDSAAVSMNMPDKYKGYELLLDAEDDPDLMLPKDIHGNVKALEFALKHPTVYRDNTVALDRIQKPFEPYQKSKVDYGKKHKDKAEKLEEILEDMKNRIITQEASLAAILADKKKYAKELPEATKLLAEIQGKYKTVHAASMKEDNETAVAIADTLKTISESKKKLKSGHKKHSAKQSKEV</sequence>
<gene>
    <name evidence="8" type="primary">LOC100375780</name>
</gene>
<feature type="compositionally biased region" description="Polar residues" evidence="6">
    <location>
        <begin position="589"/>
        <end position="600"/>
    </location>
</feature>
<feature type="region of interest" description="Disordered" evidence="6">
    <location>
        <begin position="765"/>
        <end position="784"/>
    </location>
</feature>
<feature type="compositionally biased region" description="Pro residues" evidence="6">
    <location>
        <begin position="503"/>
        <end position="513"/>
    </location>
</feature>
<feature type="coiled-coil region" evidence="5">
    <location>
        <begin position="681"/>
        <end position="708"/>
    </location>
</feature>
<feature type="region of interest" description="Disordered" evidence="6">
    <location>
        <begin position="497"/>
        <end position="574"/>
    </location>
</feature>
<feature type="region of interest" description="Disordered" evidence="6">
    <location>
        <begin position="455"/>
        <end position="479"/>
    </location>
</feature>
<keyword evidence="3" id="KW-0433">Leucine-rich repeat</keyword>
<feature type="compositionally biased region" description="Pro residues" evidence="6">
    <location>
        <begin position="529"/>
        <end position="541"/>
    </location>
</feature>
<keyword evidence="2" id="KW-0963">Cytoplasm</keyword>
<dbReference type="Pfam" id="PF00560">
    <property type="entry name" value="LRR_1"/>
    <property type="match status" value="1"/>
</dbReference>
<dbReference type="GeneID" id="100375780"/>
<dbReference type="PROSITE" id="PS51450">
    <property type="entry name" value="LRR"/>
    <property type="match status" value="3"/>
</dbReference>
<feature type="region of interest" description="Disordered" evidence="6">
    <location>
        <begin position="291"/>
        <end position="387"/>
    </location>
</feature>
<evidence type="ECO:0000256" key="1">
    <source>
        <dbReference type="ARBA" id="ARBA00004496"/>
    </source>
</evidence>
<reference evidence="8" key="1">
    <citation type="submission" date="2025-08" db="UniProtKB">
        <authorList>
            <consortium name="RefSeq"/>
        </authorList>
    </citation>
    <scope>IDENTIFICATION</scope>
    <source>
        <tissue evidence="8">Testes</tissue>
    </source>
</reference>
<dbReference type="InterPro" id="IPR032675">
    <property type="entry name" value="LRR_dom_sf"/>
</dbReference>
<evidence type="ECO:0000256" key="6">
    <source>
        <dbReference type="SAM" id="MobiDB-lite"/>
    </source>
</evidence>
<evidence type="ECO:0000256" key="3">
    <source>
        <dbReference type="ARBA" id="ARBA00022614"/>
    </source>
</evidence>
<feature type="compositionally biased region" description="Basic and acidic residues" evidence="6">
    <location>
        <begin position="63"/>
        <end position="76"/>
    </location>
</feature>
<feature type="region of interest" description="Disordered" evidence="6">
    <location>
        <begin position="586"/>
        <end position="614"/>
    </location>
</feature>
<protein>
    <submittedName>
        <fullName evidence="8">X-ray radiation resistance-associated protein 1-like</fullName>
    </submittedName>
</protein>
<dbReference type="SUPFAM" id="SSF52058">
    <property type="entry name" value="L domain-like"/>
    <property type="match status" value="1"/>
</dbReference>
<dbReference type="SMART" id="SM00369">
    <property type="entry name" value="LRR_TYP"/>
    <property type="match status" value="4"/>
</dbReference>
<evidence type="ECO:0000256" key="2">
    <source>
        <dbReference type="ARBA" id="ARBA00022490"/>
    </source>
</evidence>
<feature type="region of interest" description="Disordered" evidence="6">
    <location>
        <begin position="63"/>
        <end position="90"/>
    </location>
</feature>
<evidence type="ECO:0000313" key="7">
    <source>
        <dbReference type="Proteomes" id="UP000694865"/>
    </source>
</evidence>
<accession>A0ABM0GW41</accession>
<dbReference type="Proteomes" id="UP000694865">
    <property type="component" value="Unplaced"/>
</dbReference>
<dbReference type="InterPro" id="IPR001611">
    <property type="entry name" value="Leu-rich_rpt"/>
</dbReference>